<organism evidence="1 2">
    <name type="scientific">Bacillus nitratireducens</name>
    <dbReference type="NCBI Taxonomy" id="2026193"/>
    <lineage>
        <taxon>Bacteria</taxon>
        <taxon>Bacillati</taxon>
        <taxon>Bacillota</taxon>
        <taxon>Bacilli</taxon>
        <taxon>Bacillales</taxon>
        <taxon>Bacillaceae</taxon>
        <taxon>Bacillus</taxon>
        <taxon>Bacillus cereus group</taxon>
    </lineage>
</organism>
<accession>A0ABU6PME3</accession>
<proteinExistence type="predicted"/>
<dbReference type="EMBL" id="JARTIK010000071">
    <property type="protein sequence ID" value="MED4682018.1"/>
    <property type="molecule type" value="Genomic_DNA"/>
</dbReference>
<comment type="caution">
    <text evidence="1">The sequence shown here is derived from an EMBL/GenBank/DDBJ whole genome shotgun (WGS) entry which is preliminary data.</text>
</comment>
<dbReference type="NCBIfam" id="NF047593">
    <property type="entry name" value="IS66_ISAeme5_TnpA"/>
    <property type="match status" value="1"/>
</dbReference>
<evidence type="ECO:0008006" key="3">
    <source>
        <dbReference type="Google" id="ProtNLM"/>
    </source>
</evidence>
<evidence type="ECO:0000313" key="1">
    <source>
        <dbReference type="EMBL" id="MED4682018.1"/>
    </source>
</evidence>
<name>A0ABU6PME3_9BACI</name>
<protein>
    <recommendedName>
        <fullName evidence="3">Transposase</fullName>
    </recommendedName>
</protein>
<sequence length="54" mass="6601">MEKHLLKKEWKAYIQDYKNSGLSKVAWCQKQNLLAHGLYYWLKKLSPQKEHLRK</sequence>
<evidence type="ECO:0000313" key="2">
    <source>
        <dbReference type="Proteomes" id="UP001336122"/>
    </source>
</evidence>
<gene>
    <name evidence="1" type="ORF">P9485_30630</name>
</gene>
<reference evidence="1 2" key="1">
    <citation type="submission" date="2023-03" db="EMBL/GenBank/DDBJ databases">
        <title>Bacillus Genome Sequencing.</title>
        <authorList>
            <person name="Dunlap C."/>
        </authorList>
    </citation>
    <scope>NUCLEOTIDE SEQUENCE [LARGE SCALE GENOMIC DNA]</scope>
    <source>
        <strain evidence="1 2">NRS-319</strain>
    </source>
</reference>
<dbReference type="RefSeq" id="WP_257149979.1">
    <property type="nucleotide sequence ID" value="NZ_JARTIK010000071.1"/>
</dbReference>
<dbReference type="Proteomes" id="UP001336122">
    <property type="component" value="Unassembled WGS sequence"/>
</dbReference>
<keyword evidence="2" id="KW-1185">Reference proteome</keyword>